<dbReference type="AlphaFoldDB" id="L2GLM9"/>
<dbReference type="HOGENOM" id="CLU_1090723_0_0_1"/>
<reference evidence="2" key="1">
    <citation type="submission" date="2011-05" db="EMBL/GenBank/DDBJ databases">
        <title>The genome sequence of Vittaforma corneae strain ATCC 50505.</title>
        <authorList>
            <consortium name="The Broad Institute Genome Sequencing Platform"/>
            <person name="Cuomo C."/>
            <person name="Didier E."/>
            <person name="Bowers L."/>
            <person name="Young S.K."/>
            <person name="Zeng Q."/>
            <person name="Gargeya S."/>
            <person name="Fitzgerald M."/>
            <person name="Haas B."/>
            <person name="Abouelleil A."/>
            <person name="Alvarado L."/>
            <person name="Arachchi H.M."/>
            <person name="Berlin A."/>
            <person name="Chapman S.B."/>
            <person name="Gearin G."/>
            <person name="Goldberg J."/>
            <person name="Griggs A."/>
            <person name="Gujja S."/>
            <person name="Hansen M."/>
            <person name="Heiman D."/>
            <person name="Howarth C."/>
            <person name="Larimer J."/>
            <person name="Lui A."/>
            <person name="MacDonald P.J.P."/>
            <person name="McCowen C."/>
            <person name="Montmayeur A."/>
            <person name="Murphy C."/>
            <person name="Neiman D."/>
            <person name="Pearson M."/>
            <person name="Priest M."/>
            <person name="Roberts A."/>
            <person name="Saif S."/>
            <person name="Shea T."/>
            <person name="Sisk P."/>
            <person name="Stolte C."/>
            <person name="Sykes S."/>
            <person name="Wortman J."/>
            <person name="Nusbaum C."/>
            <person name="Birren B."/>
        </authorList>
    </citation>
    <scope>NUCLEOTIDE SEQUENCE [LARGE SCALE GENOMIC DNA]</scope>
    <source>
        <strain evidence="2">ATCC 50505</strain>
    </source>
</reference>
<dbReference type="OrthoDB" id="3231855at2759"/>
<dbReference type="Gene3D" id="3.30.1370.110">
    <property type="match status" value="1"/>
</dbReference>
<dbReference type="GeneID" id="19882491"/>
<gene>
    <name evidence="1" type="ORF">VICG_01781</name>
</gene>
<dbReference type="OMA" id="YAESAVH"/>
<proteinExistence type="predicted"/>
<dbReference type="InParanoid" id="L2GLM9"/>
<dbReference type="InterPro" id="IPR036063">
    <property type="entry name" value="Smr_dom_sf"/>
</dbReference>
<evidence type="ECO:0000313" key="2">
    <source>
        <dbReference type="Proteomes" id="UP000011082"/>
    </source>
</evidence>
<sequence>MESEDIKKCLLELFPKLDENRAKFLATTGDDINVLITRVLDNNIDPPTVEIKDFCRVDSHIEDNKSLYHAKPHYNNKHNACYLSAQQSIQTTASNISLYDNYNYPEVFEKTCSIDMHVDVEHLRKKAADLNKQASRLYAESAVHQFKQARCYFGMQADEKGERAKELNRKAAMVLMRRIVEGSGAVDLHGFTVEEASKFMDDLYKFRRFKKIKVITGQVHNSARVRPAMKRWFERNSFRCYDDGPCIVAVKPPEY</sequence>
<accession>L2GLM9</accession>
<organism evidence="1 2">
    <name type="scientific">Vittaforma corneae (strain ATCC 50505)</name>
    <name type="common">Microsporidian parasite</name>
    <name type="synonym">Nosema corneum</name>
    <dbReference type="NCBI Taxonomy" id="993615"/>
    <lineage>
        <taxon>Eukaryota</taxon>
        <taxon>Fungi</taxon>
        <taxon>Fungi incertae sedis</taxon>
        <taxon>Microsporidia</taxon>
        <taxon>Nosematidae</taxon>
        <taxon>Vittaforma</taxon>
    </lineage>
</organism>
<dbReference type="RefSeq" id="XP_007605226.1">
    <property type="nucleotide sequence ID" value="XM_007605164.1"/>
</dbReference>
<dbReference type="EMBL" id="JH370148">
    <property type="protein sequence ID" value="ELA41182.1"/>
    <property type="molecule type" value="Genomic_DNA"/>
</dbReference>
<evidence type="ECO:0008006" key="3">
    <source>
        <dbReference type="Google" id="ProtNLM"/>
    </source>
</evidence>
<name>L2GLM9_VITCO</name>
<dbReference type="VEuPathDB" id="MicrosporidiaDB:VICG_01781"/>
<protein>
    <recommendedName>
        <fullName evidence="3">Smr domain-containing protein</fullName>
    </recommendedName>
</protein>
<keyword evidence="2" id="KW-1185">Reference proteome</keyword>
<dbReference type="SUPFAM" id="SSF160443">
    <property type="entry name" value="SMR domain-like"/>
    <property type="match status" value="1"/>
</dbReference>
<dbReference type="Proteomes" id="UP000011082">
    <property type="component" value="Unassembled WGS sequence"/>
</dbReference>
<evidence type="ECO:0000313" key="1">
    <source>
        <dbReference type="EMBL" id="ELA41182.1"/>
    </source>
</evidence>